<evidence type="ECO:0000313" key="2">
    <source>
        <dbReference type="EMBL" id="KAK1672437.1"/>
    </source>
</evidence>
<keyword evidence="1" id="KW-0812">Transmembrane</keyword>
<keyword evidence="1" id="KW-0472">Membrane</keyword>
<name>A0AAJ0AHH5_9PEZI</name>
<dbReference type="AlphaFoldDB" id="A0AAJ0AHH5"/>
<comment type="caution">
    <text evidence="2">The sequence shown here is derived from an EMBL/GenBank/DDBJ whole genome shotgun (WGS) entry which is preliminary data.</text>
</comment>
<proteinExistence type="predicted"/>
<keyword evidence="1" id="KW-1133">Transmembrane helix</keyword>
<reference evidence="2" key="1">
    <citation type="submission" date="2021-06" db="EMBL/GenBank/DDBJ databases">
        <title>Comparative genomics, transcriptomics and evolutionary studies reveal genomic signatures of adaptation to plant cell wall in hemibiotrophic fungi.</title>
        <authorList>
            <consortium name="DOE Joint Genome Institute"/>
            <person name="Baroncelli R."/>
            <person name="Diaz J.F."/>
            <person name="Benocci T."/>
            <person name="Peng M."/>
            <person name="Battaglia E."/>
            <person name="Haridas S."/>
            <person name="Andreopoulos W."/>
            <person name="Labutti K."/>
            <person name="Pangilinan J."/>
            <person name="Floch G.L."/>
            <person name="Makela M.R."/>
            <person name="Henrissat B."/>
            <person name="Grigoriev I.V."/>
            <person name="Crouch J.A."/>
            <person name="De Vries R.P."/>
            <person name="Sukno S.A."/>
            <person name="Thon M.R."/>
        </authorList>
    </citation>
    <scope>NUCLEOTIDE SEQUENCE</scope>
    <source>
        <strain evidence="2">CBS 193.32</strain>
    </source>
</reference>
<dbReference type="SUPFAM" id="SSF54197">
    <property type="entry name" value="HIT-like"/>
    <property type="match status" value="1"/>
</dbReference>
<gene>
    <name evidence="2" type="ORF">BDP55DRAFT_673116</name>
</gene>
<dbReference type="EMBL" id="JAHMHR010000038">
    <property type="protein sequence ID" value="KAK1672437.1"/>
    <property type="molecule type" value="Genomic_DNA"/>
</dbReference>
<protein>
    <submittedName>
        <fullName evidence="2">Uncharacterized protein</fullName>
    </submittedName>
</protein>
<feature type="transmembrane region" description="Helical" evidence="1">
    <location>
        <begin position="26"/>
        <end position="49"/>
    </location>
</feature>
<organism evidence="2 3">
    <name type="scientific">Colletotrichum godetiae</name>
    <dbReference type="NCBI Taxonomy" id="1209918"/>
    <lineage>
        <taxon>Eukaryota</taxon>
        <taxon>Fungi</taxon>
        <taxon>Dikarya</taxon>
        <taxon>Ascomycota</taxon>
        <taxon>Pezizomycotina</taxon>
        <taxon>Sordariomycetes</taxon>
        <taxon>Hypocreomycetidae</taxon>
        <taxon>Glomerellales</taxon>
        <taxon>Glomerellaceae</taxon>
        <taxon>Colletotrichum</taxon>
        <taxon>Colletotrichum acutatum species complex</taxon>
    </lineage>
</organism>
<dbReference type="RefSeq" id="XP_060426440.1">
    <property type="nucleotide sequence ID" value="XM_060575576.1"/>
</dbReference>
<dbReference type="Proteomes" id="UP001224890">
    <property type="component" value="Unassembled WGS sequence"/>
</dbReference>
<evidence type="ECO:0000256" key="1">
    <source>
        <dbReference type="SAM" id="Phobius"/>
    </source>
</evidence>
<feature type="transmembrane region" description="Helical" evidence="1">
    <location>
        <begin position="61"/>
        <end position="79"/>
    </location>
</feature>
<dbReference type="GeneID" id="85460102"/>
<dbReference type="InterPro" id="IPR036265">
    <property type="entry name" value="HIT-like_sf"/>
</dbReference>
<evidence type="ECO:0000313" key="3">
    <source>
        <dbReference type="Proteomes" id="UP001224890"/>
    </source>
</evidence>
<keyword evidence="3" id="KW-1185">Reference proteome</keyword>
<sequence>MLSVFYIAAVKSTCGSYSMRLEPLPMLTWLLVYTASVVVTPMAASQILMARLGRHASAHSYRVLVFGISVTTLRIHLIPRCPHPSSWPPRCALGQQTHANLHTQWEAIITLYIKIFREFCFWVTRVVFLTHCFKQTVA</sequence>
<accession>A0AAJ0AHH5</accession>